<comment type="subcellular location">
    <subcellularLocation>
        <location evidence="1">Cytoplasm</location>
        <location evidence="1">Cytosol</location>
    </subcellularLocation>
</comment>
<dbReference type="Pfam" id="PF03114">
    <property type="entry name" value="BAR"/>
    <property type="match status" value="1"/>
</dbReference>
<evidence type="ECO:0000256" key="2">
    <source>
        <dbReference type="ARBA" id="ARBA00022468"/>
    </source>
</evidence>
<dbReference type="PANTHER" id="PTHR14130">
    <property type="entry name" value="3BP-1 RELATED RHOGAP"/>
    <property type="match status" value="1"/>
</dbReference>
<feature type="compositionally biased region" description="Low complexity" evidence="5">
    <location>
        <begin position="540"/>
        <end position="552"/>
    </location>
</feature>
<accession>V9KFA8</accession>
<evidence type="ECO:0000256" key="1">
    <source>
        <dbReference type="ARBA" id="ARBA00004514"/>
    </source>
</evidence>
<feature type="domain" description="BAR" evidence="7">
    <location>
        <begin position="15"/>
        <end position="250"/>
    </location>
</feature>
<evidence type="ECO:0000259" key="7">
    <source>
        <dbReference type="PROSITE" id="PS51021"/>
    </source>
</evidence>
<feature type="compositionally biased region" description="Basic and acidic residues" evidence="5">
    <location>
        <begin position="660"/>
        <end position="669"/>
    </location>
</feature>
<dbReference type="PROSITE" id="PS50238">
    <property type="entry name" value="RHOGAP"/>
    <property type="match status" value="1"/>
</dbReference>
<dbReference type="AlphaFoldDB" id="V9KFA8"/>
<feature type="region of interest" description="Disordered" evidence="5">
    <location>
        <begin position="462"/>
        <end position="686"/>
    </location>
</feature>
<feature type="domain" description="Rho-GAP" evidence="6">
    <location>
        <begin position="259"/>
        <end position="451"/>
    </location>
</feature>
<evidence type="ECO:0000256" key="3">
    <source>
        <dbReference type="ARBA" id="ARBA00022490"/>
    </source>
</evidence>
<dbReference type="SUPFAM" id="SSF48350">
    <property type="entry name" value="GTPase activation domain, GAP"/>
    <property type="match status" value="1"/>
</dbReference>
<dbReference type="SMART" id="SM00721">
    <property type="entry name" value="BAR"/>
    <property type="match status" value="1"/>
</dbReference>
<evidence type="ECO:0000313" key="8">
    <source>
        <dbReference type="EMBL" id="AFO96968.1"/>
    </source>
</evidence>
<dbReference type="GO" id="GO:0035020">
    <property type="term" value="P:regulation of Rac protein signal transduction"/>
    <property type="evidence" value="ECO:0007669"/>
    <property type="project" value="TreeGrafter"/>
</dbReference>
<dbReference type="GO" id="GO:0032956">
    <property type="term" value="P:regulation of actin cytoskeleton organization"/>
    <property type="evidence" value="ECO:0007669"/>
    <property type="project" value="TreeGrafter"/>
</dbReference>
<dbReference type="FunFam" id="1.20.1270.60:FF:000053">
    <property type="entry name" value="SH3 domain-binding protein 1"/>
    <property type="match status" value="1"/>
</dbReference>
<dbReference type="FunFam" id="1.10.555.10:FF:000001">
    <property type="entry name" value="Rho GTPase activating protein 44"/>
    <property type="match status" value="1"/>
</dbReference>
<keyword evidence="3" id="KW-0963">Cytoplasm</keyword>
<dbReference type="SUPFAM" id="SSF103657">
    <property type="entry name" value="BAR/IMD domain-like"/>
    <property type="match status" value="1"/>
</dbReference>
<dbReference type="InterPro" id="IPR027267">
    <property type="entry name" value="AH/BAR_dom_sf"/>
</dbReference>
<evidence type="ECO:0000259" key="6">
    <source>
        <dbReference type="PROSITE" id="PS50238"/>
    </source>
</evidence>
<dbReference type="Gene3D" id="1.10.555.10">
    <property type="entry name" value="Rho GTPase activation protein"/>
    <property type="match status" value="1"/>
</dbReference>
<dbReference type="EMBL" id="JW864451">
    <property type="protein sequence ID" value="AFO96968.1"/>
    <property type="molecule type" value="mRNA"/>
</dbReference>
<dbReference type="InterPro" id="IPR000198">
    <property type="entry name" value="RhoGAP_dom"/>
</dbReference>
<dbReference type="InterPro" id="IPR008936">
    <property type="entry name" value="Rho_GTPase_activation_prot"/>
</dbReference>
<dbReference type="InterPro" id="IPR004148">
    <property type="entry name" value="BAR_dom"/>
</dbReference>
<dbReference type="GO" id="GO:0005096">
    <property type="term" value="F:GTPase activator activity"/>
    <property type="evidence" value="ECO:0007669"/>
    <property type="project" value="UniProtKB-KW"/>
</dbReference>
<organism evidence="8">
    <name type="scientific">Callorhinchus milii</name>
    <name type="common">Ghost shark</name>
    <dbReference type="NCBI Taxonomy" id="7868"/>
    <lineage>
        <taxon>Eukaryota</taxon>
        <taxon>Metazoa</taxon>
        <taxon>Chordata</taxon>
        <taxon>Craniata</taxon>
        <taxon>Vertebrata</taxon>
        <taxon>Chondrichthyes</taxon>
        <taxon>Holocephali</taxon>
        <taxon>Chimaeriformes</taxon>
        <taxon>Callorhinchidae</taxon>
        <taxon>Callorhinchus</taxon>
    </lineage>
</organism>
<dbReference type="PANTHER" id="PTHR14130:SF12">
    <property type="entry name" value="BARGIN-RELATED"/>
    <property type="match status" value="1"/>
</dbReference>
<dbReference type="GO" id="GO:0005829">
    <property type="term" value="C:cytosol"/>
    <property type="evidence" value="ECO:0007669"/>
    <property type="project" value="UniProtKB-SubCell"/>
</dbReference>
<proteinExistence type="evidence at transcript level"/>
<dbReference type="PROSITE" id="PS51021">
    <property type="entry name" value="BAR"/>
    <property type="match status" value="1"/>
</dbReference>
<dbReference type="GO" id="GO:0007165">
    <property type="term" value="P:signal transduction"/>
    <property type="evidence" value="ECO:0007669"/>
    <property type="project" value="InterPro"/>
</dbReference>
<protein>
    <submittedName>
        <fullName evidence="8">SH3 domain-binding protein 1-like protein</fullName>
    </submittedName>
</protein>
<dbReference type="Gene3D" id="1.20.1270.60">
    <property type="entry name" value="Arfaptin homology (AH) domain/BAR domain"/>
    <property type="match status" value="1"/>
</dbReference>
<evidence type="ECO:0000256" key="4">
    <source>
        <dbReference type="ARBA" id="ARBA00022553"/>
    </source>
</evidence>
<keyword evidence="2" id="KW-0343">GTPase activation</keyword>
<dbReference type="Pfam" id="PF00620">
    <property type="entry name" value="RhoGAP"/>
    <property type="match status" value="1"/>
</dbReference>
<dbReference type="InterPro" id="IPR047165">
    <property type="entry name" value="RHG17/44/SH3BP1-like"/>
</dbReference>
<name>V9KFA8_CALMI</name>
<reference evidence="8" key="1">
    <citation type="journal article" date="2014" name="Nature">
        <title>Elephant shark genome provides unique insights into gnathostome evolution.</title>
        <authorList>
            <consortium name="International Elephant Shark Genome Sequencing Consortium"/>
            <person name="Venkatesh B."/>
            <person name="Lee A.P."/>
            <person name="Ravi V."/>
            <person name="Maurya A.K."/>
            <person name="Lian M.M."/>
            <person name="Swann J.B."/>
            <person name="Ohta Y."/>
            <person name="Flajnik M.F."/>
            <person name="Sutoh Y."/>
            <person name="Kasahara M."/>
            <person name="Hoon S."/>
            <person name="Gangu V."/>
            <person name="Roy S.W."/>
            <person name="Irimia M."/>
            <person name="Korzh V."/>
            <person name="Kondrychyn I."/>
            <person name="Lim Z.W."/>
            <person name="Tay B.H."/>
            <person name="Tohari S."/>
            <person name="Kong K.W."/>
            <person name="Ho S."/>
            <person name="Lorente-Galdos B."/>
            <person name="Quilez J."/>
            <person name="Marques-Bonet T."/>
            <person name="Raney B.J."/>
            <person name="Ingham P.W."/>
            <person name="Tay A."/>
            <person name="Hillier L.W."/>
            <person name="Minx P."/>
            <person name="Boehm T."/>
            <person name="Wilson R.K."/>
            <person name="Brenner S."/>
            <person name="Warren W.C."/>
        </authorList>
    </citation>
    <scope>NUCLEOTIDE SEQUENCE</scope>
    <source>
        <tissue evidence="8">Spleen</tissue>
    </source>
</reference>
<feature type="compositionally biased region" description="Pro residues" evidence="5">
    <location>
        <begin position="568"/>
        <end position="578"/>
    </location>
</feature>
<dbReference type="SMART" id="SM00324">
    <property type="entry name" value="RhoGAP"/>
    <property type="match status" value="1"/>
</dbReference>
<keyword evidence="4" id="KW-0597">Phosphoprotein</keyword>
<sequence length="703" mass="77514">MMKKQLNRMLQLANHSIGRSETTELLSEDLVQYENRIEPTKRAMYNAHRRLLACLQGQQGSDLEKRLKKMPLMSLSHVMEDSCRELDTASSIRKILEVCCFIESTLAKVLAEHELQVEKDVLDPLFKLSEDELPNILKHKKQLAKVTLDWTGAKNRLSQATKSGGPGASTPCAGAKVDVLREEADEAWRKVEQSKDEYAADLYHFASKEEEYANYFLSLLEAQADYHRKSLKVLDTLMPGLKSAPNAAERNGRQAAFGKPLQEHLESCQRQIALPIEACVMMLLEKGMKEEGLFRLAPAASVLKQLKSSLDSGAFNPEEFKYDPHAVAGALKSYLRELPHPLMTFNLYDEWFEAASEKDQETKVERLRDVCSKLPEGNYSNLRYLIKFLARLAEDQDVNKMSPSNIAIVLGPNLLWPQNEGIVSLADMASASSVQVVSVMEPIILNANKIFPGDLDFNVSGAFVPGGPGPSECSPALEQEEKASPEPTQVPPTIANTTPPGPKKETSTQAQSETLPVAPASSPAPSREVGQPQHQPLQRSSSQAPASVVQAPIIVTSHSVKKGRRPTPARPTFPPPLNPRASLYSGLEEPRPMTRNLRGSSMPLRVPSMPPPRPPTSYQRTGSMGEQVRGGEAGLPNRRTSGPDDGVSLAATPPQSFKVDWNKRPEPRPRSRLLSASKSNNPVGTTVLCEHEEEFTSTEESND</sequence>
<evidence type="ECO:0000256" key="5">
    <source>
        <dbReference type="SAM" id="MobiDB-lite"/>
    </source>
</evidence>